<gene>
    <name evidence="3" type="ORF">B5V02_05775</name>
</gene>
<feature type="domain" description="Activator of Hsp90 ATPase homologue 1/2-like C-terminal" evidence="2">
    <location>
        <begin position="11"/>
        <end position="139"/>
    </location>
</feature>
<evidence type="ECO:0000313" key="3">
    <source>
        <dbReference type="EMBL" id="PZV40033.1"/>
    </source>
</evidence>
<dbReference type="Gene3D" id="3.30.530.20">
    <property type="match status" value="1"/>
</dbReference>
<dbReference type="SUPFAM" id="SSF55961">
    <property type="entry name" value="Bet v1-like"/>
    <property type="match status" value="1"/>
</dbReference>
<proteinExistence type="inferred from homology"/>
<organism evidence="3 4">
    <name type="scientific">Mesorhizobium kowhaii</name>
    <dbReference type="NCBI Taxonomy" id="1300272"/>
    <lineage>
        <taxon>Bacteria</taxon>
        <taxon>Pseudomonadati</taxon>
        <taxon>Pseudomonadota</taxon>
        <taxon>Alphaproteobacteria</taxon>
        <taxon>Hyphomicrobiales</taxon>
        <taxon>Phyllobacteriaceae</taxon>
        <taxon>Mesorhizobium</taxon>
    </lineage>
</organism>
<dbReference type="CDD" id="cd07814">
    <property type="entry name" value="SRPBCC_CalC_Aha1-like"/>
    <property type="match status" value="1"/>
</dbReference>
<evidence type="ECO:0000256" key="1">
    <source>
        <dbReference type="ARBA" id="ARBA00006817"/>
    </source>
</evidence>
<dbReference type="InterPro" id="IPR013538">
    <property type="entry name" value="ASHA1/2-like_C"/>
</dbReference>
<dbReference type="EMBL" id="MZXV01000013">
    <property type="protein sequence ID" value="PZV40033.1"/>
    <property type="molecule type" value="Genomic_DNA"/>
</dbReference>
<evidence type="ECO:0000259" key="2">
    <source>
        <dbReference type="Pfam" id="PF08327"/>
    </source>
</evidence>
<name>A0A2W7CTM2_9HYPH</name>
<dbReference type="OrthoDB" id="287565at2"/>
<dbReference type="Pfam" id="PF08327">
    <property type="entry name" value="AHSA1"/>
    <property type="match status" value="1"/>
</dbReference>
<evidence type="ECO:0000313" key="4">
    <source>
        <dbReference type="Proteomes" id="UP000248616"/>
    </source>
</evidence>
<accession>A0A2W7CTM2</accession>
<dbReference type="RefSeq" id="WP_111543766.1">
    <property type="nucleotide sequence ID" value="NZ_MZXV01000013.1"/>
</dbReference>
<comment type="caution">
    <text evidence="3">The sequence shown here is derived from an EMBL/GenBank/DDBJ whole genome shotgun (WGS) entry which is preliminary data.</text>
</comment>
<dbReference type="InterPro" id="IPR023393">
    <property type="entry name" value="START-like_dom_sf"/>
</dbReference>
<dbReference type="AlphaFoldDB" id="A0A2W7CTM2"/>
<protein>
    <submittedName>
        <fullName evidence="3">ATPase</fullName>
    </submittedName>
</protein>
<reference evidence="4" key="1">
    <citation type="submission" date="2017-03" db="EMBL/GenBank/DDBJ databases">
        <authorList>
            <person name="Safronova V.I."/>
            <person name="Sazanova A.L."/>
            <person name="Chirak E.R."/>
        </authorList>
    </citation>
    <scope>NUCLEOTIDE SEQUENCE [LARGE SCALE GENOMIC DNA]</scope>
    <source>
        <strain evidence="4">Ach-343</strain>
    </source>
</reference>
<sequence>MDSFATTFTVDCSPEAAFAAITNARGWWSQEIEGRTDKTGAVFDYHYRDLHRCRIQVTELIPGKKVAWHVLENHFSFTHDKTEWTDTRIVFEITAKRDETGGGETEVRFTHVGLVPDYECYEACSEGWGTYINGSLRALILTGKGHPNVGEGMTESERALA</sequence>
<comment type="similarity">
    <text evidence="1">Belongs to the AHA1 family.</text>
</comment>
<dbReference type="Proteomes" id="UP000248616">
    <property type="component" value="Unassembled WGS sequence"/>
</dbReference>
<keyword evidence="4" id="KW-1185">Reference proteome</keyword>